<reference evidence="2 3" key="1">
    <citation type="submission" date="2019-05" db="EMBL/GenBank/DDBJ databases">
        <title>Another draft genome of Portunus trituberculatus and its Hox gene families provides insights of decapod evolution.</title>
        <authorList>
            <person name="Jeong J.-H."/>
            <person name="Song I."/>
            <person name="Kim S."/>
            <person name="Choi T."/>
            <person name="Kim D."/>
            <person name="Ryu S."/>
            <person name="Kim W."/>
        </authorList>
    </citation>
    <scope>NUCLEOTIDE SEQUENCE [LARGE SCALE GENOMIC DNA]</scope>
    <source>
        <tissue evidence="2">Muscle</tissue>
    </source>
</reference>
<feature type="region of interest" description="Disordered" evidence="1">
    <location>
        <begin position="1"/>
        <end position="29"/>
    </location>
</feature>
<proteinExistence type="predicted"/>
<protein>
    <submittedName>
        <fullName evidence="2">Uncharacterized protein</fullName>
    </submittedName>
</protein>
<name>A0A5B7E0K8_PORTR</name>
<accession>A0A5B7E0K8</accession>
<sequence>MNVSPARAATSHQEGWEKHGRRGGGRRCSVDVTLRYTCTGASEQVLTGAFSQSPGTGRLRPASHRNISHRPPPRTVSTSNPDTQPASHGHTPSYPTHLSCRGRGRLKVKAARSAAPRSPEDPRHITRT</sequence>
<comment type="caution">
    <text evidence="2">The sequence shown here is derived from an EMBL/GenBank/DDBJ whole genome shotgun (WGS) entry which is preliminary data.</text>
</comment>
<feature type="region of interest" description="Disordered" evidence="1">
    <location>
        <begin position="49"/>
        <end position="128"/>
    </location>
</feature>
<dbReference type="AlphaFoldDB" id="A0A5B7E0K8"/>
<feature type="compositionally biased region" description="Basic residues" evidence="1">
    <location>
        <begin position="100"/>
        <end position="110"/>
    </location>
</feature>
<keyword evidence="3" id="KW-1185">Reference proteome</keyword>
<organism evidence="2 3">
    <name type="scientific">Portunus trituberculatus</name>
    <name type="common">Swimming crab</name>
    <name type="synonym">Neptunus trituberculatus</name>
    <dbReference type="NCBI Taxonomy" id="210409"/>
    <lineage>
        <taxon>Eukaryota</taxon>
        <taxon>Metazoa</taxon>
        <taxon>Ecdysozoa</taxon>
        <taxon>Arthropoda</taxon>
        <taxon>Crustacea</taxon>
        <taxon>Multicrustacea</taxon>
        <taxon>Malacostraca</taxon>
        <taxon>Eumalacostraca</taxon>
        <taxon>Eucarida</taxon>
        <taxon>Decapoda</taxon>
        <taxon>Pleocyemata</taxon>
        <taxon>Brachyura</taxon>
        <taxon>Eubrachyura</taxon>
        <taxon>Portunoidea</taxon>
        <taxon>Portunidae</taxon>
        <taxon>Portuninae</taxon>
        <taxon>Portunus</taxon>
    </lineage>
</organism>
<feature type="compositionally biased region" description="Basic residues" evidence="1">
    <location>
        <begin position="61"/>
        <end position="72"/>
    </location>
</feature>
<dbReference type="EMBL" id="VSRR010001681">
    <property type="protein sequence ID" value="MPC27015.1"/>
    <property type="molecule type" value="Genomic_DNA"/>
</dbReference>
<gene>
    <name evidence="2" type="ORF">E2C01_020169</name>
</gene>
<feature type="compositionally biased region" description="Polar residues" evidence="1">
    <location>
        <begin position="75"/>
        <end position="86"/>
    </location>
</feature>
<feature type="compositionally biased region" description="Basic and acidic residues" evidence="1">
    <location>
        <begin position="118"/>
        <end position="128"/>
    </location>
</feature>
<evidence type="ECO:0000313" key="2">
    <source>
        <dbReference type="EMBL" id="MPC27015.1"/>
    </source>
</evidence>
<evidence type="ECO:0000313" key="3">
    <source>
        <dbReference type="Proteomes" id="UP000324222"/>
    </source>
</evidence>
<evidence type="ECO:0000256" key="1">
    <source>
        <dbReference type="SAM" id="MobiDB-lite"/>
    </source>
</evidence>
<dbReference type="Proteomes" id="UP000324222">
    <property type="component" value="Unassembled WGS sequence"/>
</dbReference>